<dbReference type="InterPro" id="IPR035992">
    <property type="entry name" value="Ricin_B-like_lectins"/>
</dbReference>
<dbReference type="SMART" id="SM00458">
    <property type="entry name" value="RICIN"/>
    <property type="match status" value="1"/>
</dbReference>
<evidence type="ECO:0000256" key="1">
    <source>
        <dbReference type="ARBA" id="ARBA00023157"/>
    </source>
</evidence>
<dbReference type="InterPro" id="IPR001254">
    <property type="entry name" value="Trypsin_dom"/>
</dbReference>
<dbReference type="InterPro" id="IPR050430">
    <property type="entry name" value="Peptidase_S1"/>
</dbReference>
<dbReference type="GO" id="GO:0030246">
    <property type="term" value="F:carbohydrate binding"/>
    <property type="evidence" value="ECO:0007669"/>
    <property type="project" value="UniProtKB-KW"/>
</dbReference>
<dbReference type="Pfam" id="PF00652">
    <property type="entry name" value="Ricin_B_lectin"/>
    <property type="match status" value="1"/>
</dbReference>
<feature type="signal peptide" evidence="2">
    <location>
        <begin position="1"/>
        <end position="29"/>
    </location>
</feature>
<evidence type="ECO:0000313" key="6">
    <source>
        <dbReference type="Proteomes" id="UP000217676"/>
    </source>
</evidence>
<protein>
    <submittedName>
        <fullName evidence="5">Curculin domain-containing protein lectin</fullName>
    </submittedName>
</protein>
<sequence>MRLIRRLRLSAFTALIAVPLALTSAPADAVSGTAVTDNAYGFTARLEIGDGRDTMRACSGTLVAPQWVLGVAGCFADSGNPSDVRAGVPPHATTVTVGRSDLSAKTGRESKVTEIVPHPASGLVLARLQSPATGITPLKVAATSPAAGESLAAAGFGRTQSEWAPLKLHTASLKVASVGTGAVGLASDDTAVANICKGDAGGPTVRTGGDGKLELVGVHASTNEAGCFGSDSTATKAAATEVRVDTAAAWIASTTAPVRLKAGETLMPGDRLETADARLTMQEDGNLLIFRKSDSAILFATKTTNNPGAYAQMRSDGNLVVTGKSGGELWSAGTSGAGNYAELRDNSTLTVHKQDAGVLWSRGGGMLKGAGSGRCLAVPASSQENNTQTIIWDCYPAPQSEGQQWTPSPAGELRVYGNKCLAAAAGGTTSGTKVIIWDCLGSPGQKWTHNSDGSIVNQNSGLCLDAVGGGTVNSTLIQTYTCNGSAAQRWSRI</sequence>
<reference evidence="5 6" key="1">
    <citation type="journal article" date="2016" name="Genome Announc.">
        <title>Complete Genome Sequence of Thiostrepton-Producing Streptomyces laurentii ATCC 31255.</title>
        <authorList>
            <person name="Doi K."/>
            <person name="Fujino Y."/>
            <person name="Nagayoshi Y."/>
            <person name="Ohshima T."/>
            <person name="Ogata S."/>
        </authorList>
    </citation>
    <scope>NUCLEOTIDE SEQUENCE [LARGE SCALE GENOMIC DNA]</scope>
    <source>
        <strain evidence="5 6">ATCC 31255</strain>
    </source>
</reference>
<dbReference type="PROSITE" id="PS50231">
    <property type="entry name" value="RICIN_B_LECTIN"/>
    <property type="match status" value="1"/>
</dbReference>
<keyword evidence="1" id="KW-1015">Disulfide bond</keyword>
<dbReference type="PANTHER" id="PTHR24276">
    <property type="entry name" value="POLYSERASE-RELATED"/>
    <property type="match status" value="1"/>
</dbReference>
<name>A0A160P6B5_STRLU</name>
<feature type="domain" description="Peptidase S1" evidence="3">
    <location>
        <begin position="29"/>
        <end position="256"/>
    </location>
</feature>
<evidence type="ECO:0000313" key="5">
    <source>
        <dbReference type="EMBL" id="BAU86834.1"/>
    </source>
</evidence>
<dbReference type="PANTHER" id="PTHR24276:SF98">
    <property type="entry name" value="FI18310P1-RELATED"/>
    <property type="match status" value="1"/>
</dbReference>
<keyword evidence="5" id="KW-0430">Lectin</keyword>
<dbReference type="CDD" id="cd23418">
    <property type="entry name" value="beta-trefoil_Ricin_XLN-like"/>
    <property type="match status" value="1"/>
</dbReference>
<accession>A0A160P6B5</accession>
<dbReference type="KEGG" id="slau:SLA_5965"/>
<organism evidence="5 6">
    <name type="scientific">Streptomyces laurentii</name>
    <dbReference type="NCBI Taxonomy" id="39478"/>
    <lineage>
        <taxon>Bacteria</taxon>
        <taxon>Bacillati</taxon>
        <taxon>Actinomycetota</taxon>
        <taxon>Actinomycetes</taxon>
        <taxon>Kitasatosporales</taxon>
        <taxon>Streptomycetaceae</taxon>
        <taxon>Streptomyces</taxon>
    </lineage>
</organism>
<dbReference type="AlphaFoldDB" id="A0A160P6B5"/>
<dbReference type="InterPro" id="IPR001480">
    <property type="entry name" value="Bulb-type_lectin_dom"/>
</dbReference>
<evidence type="ECO:0000256" key="2">
    <source>
        <dbReference type="SAM" id="SignalP"/>
    </source>
</evidence>
<dbReference type="InterPro" id="IPR036426">
    <property type="entry name" value="Bulb-type_lectin_dom_sf"/>
</dbReference>
<dbReference type="SUPFAM" id="SSF51110">
    <property type="entry name" value="alpha-D-mannose-specific plant lectins"/>
    <property type="match status" value="1"/>
</dbReference>
<dbReference type="Gene3D" id="2.80.10.50">
    <property type="match status" value="1"/>
</dbReference>
<dbReference type="SMART" id="SM00108">
    <property type="entry name" value="B_lectin"/>
    <property type="match status" value="1"/>
</dbReference>
<dbReference type="GO" id="GO:0006508">
    <property type="term" value="P:proteolysis"/>
    <property type="evidence" value="ECO:0007669"/>
    <property type="project" value="InterPro"/>
</dbReference>
<dbReference type="Gene3D" id="2.90.10.10">
    <property type="entry name" value="Bulb-type lectin domain"/>
    <property type="match status" value="1"/>
</dbReference>
<dbReference type="InterPro" id="IPR009003">
    <property type="entry name" value="Peptidase_S1_PA"/>
</dbReference>
<keyword evidence="6" id="KW-1185">Reference proteome</keyword>
<evidence type="ECO:0000259" key="4">
    <source>
        <dbReference type="PROSITE" id="PS50927"/>
    </source>
</evidence>
<feature type="domain" description="Bulb-type lectin" evidence="4">
    <location>
        <begin position="251"/>
        <end position="364"/>
    </location>
</feature>
<dbReference type="SUPFAM" id="SSF50370">
    <property type="entry name" value="Ricin B-like lectins"/>
    <property type="match status" value="1"/>
</dbReference>
<dbReference type="PROSITE" id="PS50240">
    <property type="entry name" value="TRYPSIN_DOM"/>
    <property type="match status" value="1"/>
</dbReference>
<dbReference type="Gene3D" id="2.40.10.10">
    <property type="entry name" value="Trypsin-like serine proteases"/>
    <property type="match status" value="1"/>
</dbReference>
<keyword evidence="2" id="KW-0732">Signal</keyword>
<dbReference type="GO" id="GO:0004252">
    <property type="term" value="F:serine-type endopeptidase activity"/>
    <property type="evidence" value="ECO:0007669"/>
    <property type="project" value="InterPro"/>
</dbReference>
<dbReference type="InterPro" id="IPR043504">
    <property type="entry name" value="Peptidase_S1_PA_chymotrypsin"/>
</dbReference>
<dbReference type="PROSITE" id="PS50927">
    <property type="entry name" value="BULB_LECTIN"/>
    <property type="match status" value="1"/>
</dbReference>
<gene>
    <name evidence="5" type="ORF">SLA_5965</name>
</gene>
<dbReference type="Proteomes" id="UP000217676">
    <property type="component" value="Chromosome"/>
</dbReference>
<dbReference type="Pfam" id="PF00089">
    <property type="entry name" value="Trypsin"/>
    <property type="match status" value="1"/>
</dbReference>
<dbReference type="SUPFAM" id="SSF50494">
    <property type="entry name" value="Trypsin-like serine proteases"/>
    <property type="match status" value="1"/>
</dbReference>
<dbReference type="SMART" id="SM00020">
    <property type="entry name" value="Tryp_SPc"/>
    <property type="match status" value="1"/>
</dbReference>
<evidence type="ECO:0000259" key="3">
    <source>
        <dbReference type="PROSITE" id="PS50240"/>
    </source>
</evidence>
<feature type="chain" id="PRO_5007818504" evidence="2">
    <location>
        <begin position="30"/>
        <end position="493"/>
    </location>
</feature>
<proteinExistence type="predicted"/>
<dbReference type="EMBL" id="AP017424">
    <property type="protein sequence ID" value="BAU86834.1"/>
    <property type="molecule type" value="Genomic_DNA"/>
</dbReference>
<dbReference type="InterPro" id="IPR000772">
    <property type="entry name" value="Ricin_B_lectin"/>
</dbReference>